<dbReference type="SUPFAM" id="SSF47616">
    <property type="entry name" value="GST C-terminal domain-like"/>
    <property type="match status" value="1"/>
</dbReference>
<evidence type="ECO:0000313" key="6">
    <source>
        <dbReference type="EMBL" id="GET41884.1"/>
    </source>
</evidence>
<dbReference type="InterPro" id="IPR010987">
    <property type="entry name" value="Glutathione-S-Trfase_C-like"/>
</dbReference>
<comment type="similarity">
    <text evidence="1 3">Belongs to the GST superfamily.</text>
</comment>
<gene>
    <name evidence="6" type="ORF">MiSe_66980</name>
</gene>
<dbReference type="EMBL" id="BLAY01000138">
    <property type="protein sequence ID" value="GET41884.1"/>
    <property type="molecule type" value="Genomic_DNA"/>
</dbReference>
<dbReference type="PANTHER" id="PTHR44051:SF8">
    <property type="entry name" value="GLUTATHIONE S-TRANSFERASE GSTA"/>
    <property type="match status" value="1"/>
</dbReference>
<dbReference type="PROSITE" id="PS50405">
    <property type="entry name" value="GST_CTER"/>
    <property type="match status" value="1"/>
</dbReference>
<evidence type="ECO:0000256" key="3">
    <source>
        <dbReference type="RuleBase" id="RU003494"/>
    </source>
</evidence>
<dbReference type="InterPro" id="IPR036282">
    <property type="entry name" value="Glutathione-S-Trfase_C_sf"/>
</dbReference>
<keyword evidence="7" id="KW-1185">Reference proteome</keyword>
<proteinExistence type="inferred from homology"/>
<dbReference type="Pfam" id="PF02798">
    <property type="entry name" value="GST_N"/>
    <property type="match status" value="1"/>
</dbReference>
<dbReference type="SFLD" id="SFLDS00019">
    <property type="entry name" value="Glutathione_Transferase_(cytos"/>
    <property type="match status" value="1"/>
</dbReference>
<evidence type="ECO:0000313" key="7">
    <source>
        <dbReference type="Proteomes" id="UP001050975"/>
    </source>
</evidence>
<comment type="caution">
    <text evidence="6">The sequence shown here is derived from an EMBL/GenBank/DDBJ whole genome shotgun (WGS) entry which is preliminary data.</text>
</comment>
<sequence length="235" mass="26442">MGRWGEYRFKFPFCPSGTLLPCPPAPRPLPLLPHYQLPITHYPLPKLNMLKLYGGARSRASIVQWYLEEIGVPYEFVLLDMQNGEHRQPEFLAINPMGKVPAIVDGDFKLWESGAILLYLAQKYGKISDSLEKQAEIAQWVLFGNATLGPGIFVEASRDRETPRLLTPLNEIFEQQPFVLGEEFSVADVAVGSILAYIPMMLKLDLSAYPAVLDYIKRMTERPAYQKAIGARTAA</sequence>
<dbReference type="PROSITE" id="PS50404">
    <property type="entry name" value="GST_NTER"/>
    <property type="match status" value="1"/>
</dbReference>
<dbReference type="Pfam" id="PF00043">
    <property type="entry name" value="GST_C"/>
    <property type="match status" value="1"/>
</dbReference>
<dbReference type="InterPro" id="IPR040079">
    <property type="entry name" value="Glutathione_S-Trfase"/>
</dbReference>
<dbReference type="InterPro" id="IPR036249">
    <property type="entry name" value="Thioredoxin-like_sf"/>
</dbReference>
<dbReference type="SFLD" id="SFLDG01150">
    <property type="entry name" value="Main.1:_Beta-like"/>
    <property type="match status" value="1"/>
</dbReference>
<evidence type="ECO:0000256" key="1">
    <source>
        <dbReference type="ARBA" id="ARBA00007409"/>
    </source>
</evidence>
<protein>
    <submittedName>
        <fullName evidence="6">Glutathione S-transferase domain-containing protein</fullName>
    </submittedName>
</protein>
<organism evidence="6 7">
    <name type="scientific">Microseira wollei NIES-4236</name>
    <dbReference type="NCBI Taxonomy" id="2530354"/>
    <lineage>
        <taxon>Bacteria</taxon>
        <taxon>Bacillati</taxon>
        <taxon>Cyanobacteriota</taxon>
        <taxon>Cyanophyceae</taxon>
        <taxon>Oscillatoriophycideae</taxon>
        <taxon>Aerosakkonematales</taxon>
        <taxon>Aerosakkonemataceae</taxon>
        <taxon>Microseira</taxon>
    </lineage>
</organism>
<dbReference type="Gene3D" id="3.40.30.10">
    <property type="entry name" value="Glutaredoxin"/>
    <property type="match status" value="1"/>
</dbReference>
<dbReference type="Gene3D" id="1.20.1050.10">
    <property type="match status" value="1"/>
</dbReference>
<evidence type="ECO:0000256" key="2">
    <source>
        <dbReference type="ARBA" id="ARBA00022679"/>
    </source>
</evidence>
<dbReference type="SFLD" id="SFLDG00358">
    <property type="entry name" value="Main_(cytGST)"/>
    <property type="match status" value="1"/>
</dbReference>
<dbReference type="Proteomes" id="UP001050975">
    <property type="component" value="Unassembled WGS sequence"/>
</dbReference>
<keyword evidence="2" id="KW-0808">Transferase</keyword>
<dbReference type="InterPro" id="IPR004046">
    <property type="entry name" value="GST_C"/>
</dbReference>
<evidence type="ECO:0000259" key="5">
    <source>
        <dbReference type="PROSITE" id="PS50405"/>
    </source>
</evidence>
<dbReference type="FunFam" id="3.40.30.10:FF:000039">
    <property type="entry name" value="Glutathione S-transferase domain"/>
    <property type="match status" value="1"/>
</dbReference>
<dbReference type="GO" id="GO:0016740">
    <property type="term" value="F:transferase activity"/>
    <property type="evidence" value="ECO:0007669"/>
    <property type="project" value="UniProtKB-KW"/>
</dbReference>
<dbReference type="CDD" id="cd03046">
    <property type="entry name" value="GST_N_GTT1_like"/>
    <property type="match status" value="1"/>
</dbReference>
<dbReference type="InterPro" id="IPR004045">
    <property type="entry name" value="Glutathione_S-Trfase_N"/>
</dbReference>
<dbReference type="SUPFAM" id="SSF52833">
    <property type="entry name" value="Thioredoxin-like"/>
    <property type="match status" value="1"/>
</dbReference>
<feature type="domain" description="GST C-terminal" evidence="5">
    <location>
        <begin position="109"/>
        <end position="235"/>
    </location>
</feature>
<name>A0AAV3XHI2_9CYAN</name>
<feature type="domain" description="GST N-terminal" evidence="4">
    <location>
        <begin position="47"/>
        <end position="128"/>
    </location>
</feature>
<dbReference type="AlphaFoldDB" id="A0AAV3XHI2"/>
<dbReference type="PANTHER" id="PTHR44051">
    <property type="entry name" value="GLUTATHIONE S-TRANSFERASE-RELATED"/>
    <property type="match status" value="1"/>
</dbReference>
<accession>A0AAV3XHI2</accession>
<reference evidence="6" key="1">
    <citation type="submission" date="2019-10" db="EMBL/GenBank/DDBJ databases">
        <title>Draft genome sequece of Microseira wollei NIES-4236.</title>
        <authorList>
            <person name="Yamaguchi H."/>
            <person name="Suzuki S."/>
            <person name="Kawachi M."/>
        </authorList>
    </citation>
    <scope>NUCLEOTIDE SEQUENCE</scope>
    <source>
        <strain evidence="6">NIES-4236</strain>
    </source>
</reference>
<evidence type="ECO:0000259" key="4">
    <source>
        <dbReference type="PROSITE" id="PS50404"/>
    </source>
</evidence>